<proteinExistence type="predicted"/>
<dbReference type="Pfam" id="PF18813">
    <property type="entry name" value="PBECR4"/>
    <property type="match status" value="1"/>
</dbReference>
<name>A0A0R2CJB6_9LACO</name>
<dbReference type="EMBL" id="AYZI01000004">
    <property type="protein sequence ID" value="KRM91704.1"/>
    <property type="molecule type" value="Genomic_DNA"/>
</dbReference>
<feature type="domain" description="Phage-Barnase-EndoU-ColicinE5/D-RelE like nuclease 4" evidence="1">
    <location>
        <begin position="19"/>
        <end position="184"/>
    </location>
</feature>
<accession>A0A0R2CJB6</accession>
<dbReference type="PATRIC" id="fig|1423745.4.peg.891"/>
<reference evidence="2 3" key="1">
    <citation type="journal article" date="2015" name="Genome Announc.">
        <title>Expanding the biotechnology potential of lactobacilli through comparative genomics of 213 strains and associated genera.</title>
        <authorList>
            <person name="Sun Z."/>
            <person name="Harris H.M."/>
            <person name="McCann A."/>
            <person name="Guo C."/>
            <person name="Argimon S."/>
            <person name="Zhang W."/>
            <person name="Yang X."/>
            <person name="Jeffery I.B."/>
            <person name="Cooney J.C."/>
            <person name="Kagawa T.F."/>
            <person name="Liu W."/>
            <person name="Song Y."/>
            <person name="Salvetti E."/>
            <person name="Wrobel A."/>
            <person name="Rasinkangas P."/>
            <person name="Parkhill J."/>
            <person name="Rea M.C."/>
            <person name="O'Sullivan O."/>
            <person name="Ritari J."/>
            <person name="Douillard F.P."/>
            <person name="Paul Ross R."/>
            <person name="Yang R."/>
            <person name="Briner A.E."/>
            <person name="Felis G.E."/>
            <person name="de Vos W.M."/>
            <person name="Barrangou R."/>
            <person name="Klaenhammer T.R."/>
            <person name="Caufield P.W."/>
            <person name="Cui Y."/>
            <person name="Zhang H."/>
            <person name="O'Toole P.W."/>
        </authorList>
    </citation>
    <scope>NUCLEOTIDE SEQUENCE [LARGE SCALE GENOMIC DNA]</scope>
    <source>
        <strain evidence="2 3">DSM 22689</strain>
    </source>
</reference>
<evidence type="ECO:0000313" key="3">
    <source>
        <dbReference type="Proteomes" id="UP000051586"/>
    </source>
</evidence>
<dbReference type="RefSeq" id="WP_056961633.1">
    <property type="nucleotide sequence ID" value="NZ_AYZI01000004.1"/>
</dbReference>
<protein>
    <recommendedName>
        <fullName evidence="1">Phage-Barnase-EndoU-ColicinE5/D-RelE like nuclease 4 domain-containing protein</fullName>
    </recommendedName>
</protein>
<dbReference type="AlphaFoldDB" id="A0A0R2CJB6"/>
<sequence>MDQLPSGIIISDESSIDFKEMLNDYRHLFAGRKVVITTNYNLLSELVIYFDVNNLPHLMGWSKVRNKNKSATRIIKDIDCGKFTKKSAKKSPLWEDIRKRNLNYNLLHRIFFDRDIKVLVETSQMKPNRLRLDIVFVYNKANESVVLGFRKDRIMDYFVPTTLHTEKLDNQYNHRRRTRITNMKWINY</sequence>
<dbReference type="Proteomes" id="UP000051586">
    <property type="component" value="Unassembled WGS sequence"/>
</dbReference>
<evidence type="ECO:0000259" key="1">
    <source>
        <dbReference type="Pfam" id="PF18813"/>
    </source>
</evidence>
<gene>
    <name evidence="2" type="ORF">FC87_GL000841</name>
</gene>
<organism evidence="2 3">
    <name type="scientific">Fructilactobacillus florum DSM 22689 = JCM 16035</name>
    <dbReference type="NCBI Taxonomy" id="1423745"/>
    <lineage>
        <taxon>Bacteria</taxon>
        <taxon>Bacillati</taxon>
        <taxon>Bacillota</taxon>
        <taxon>Bacilli</taxon>
        <taxon>Lactobacillales</taxon>
        <taxon>Lactobacillaceae</taxon>
        <taxon>Fructilactobacillus</taxon>
    </lineage>
</organism>
<comment type="caution">
    <text evidence="2">The sequence shown here is derived from an EMBL/GenBank/DDBJ whole genome shotgun (WGS) entry which is preliminary data.</text>
</comment>
<evidence type="ECO:0000313" key="2">
    <source>
        <dbReference type="EMBL" id="KRM91704.1"/>
    </source>
</evidence>
<dbReference type="InterPro" id="IPR041420">
    <property type="entry name" value="PBECR4"/>
</dbReference>